<dbReference type="OrthoDB" id="2160189at2759"/>
<sequence length="237" mass="26836">MEVEVKLRLPDSTAHQKVLSLLSPYHKKTHHQLNTFIDGAAGELSSQRAVLRLRFYENLKGKRVIADSVTPVEEESKIGYESVSDPSKRAKEEENVKCMVCIKGKAVIVNGVSRVEEDEEELDSKIGYEFVDNPRKLTEVENSRVLKRAKEEFQVGEGGFIGLGGFRNARNVFEWNGVVLEVDETKYDFGTCYEIECESSEPEKVKEMIETLLKENGIDYSYSKVSKFATFRAGKLP</sequence>
<evidence type="ECO:0000313" key="2">
    <source>
        <dbReference type="EMBL" id="PHT42466.1"/>
    </source>
</evidence>
<gene>
    <name evidence="2" type="ORF">CQW23_16491</name>
</gene>
<protein>
    <submittedName>
        <fullName evidence="2">Triphosphate tunel metalloenzyme 3</fullName>
    </submittedName>
</protein>
<dbReference type="SMART" id="SM01118">
    <property type="entry name" value="CYTH"/>
    <property type="match status" value="1"/>
</dbReference>
<evidence type="ECO:0000259" key="1">
    <source>
        <dbReference type="SMART" id="SM01118"/>
    </source>
</evidence>
<reference evidence="3" key="2">
    <citation type="journal article" date="2017" name="J. Anim. Genet.">
        <title>Multiple reference genome sequences of hot pepper reveal the massive evolution of plant disease resistance genes by retroduplication.</title>
        <authorList>
            <person name="Kim S."/>
            <person name="Park J."/>
            <person name="Yeom S.-I."/>
            <person name="Kim Y.-M."/>
            <person name="Seo E."/>
            <person name="Kim K.-T."/>
            <person name="Kim M.-S."/>
            <person name="Lee J.M."/>
            <person name="Cheong K."/>
            <person name="Shin H.-S."/>
            <person name="Kim S.-B."/>
            <person name="Han K."/>
            <person name="Lee J."/>
            <person name="Park M."/>
            <person name="Lee H.-A."/>
            <person name="Lee H.-Y."/>
            <person name="Lee Y."/>
            <person name="Oh S."/>
            <person name="Lee J.H."/>
            <person name="Choi E."/>
            <person name="Choi E."/>
            <person name="Lee S.E."/>
            <person name="Jeon J."/>
            <person name="Kim H."/>
            <person name="Choi G."/>
            <person name="Song H."/>
            <person name="Lee J."/>
            <person name="Lee S.-C."/>
            <person name="Kwon J.-K."/>
            <person name="Lee H.-Y."/>
            <person name="Koo N."/>
            <person name="Hong Y."/>
            <person name="Kim R.W."/>
            <person name="Kang W.-H."/>
            <person name="Huh J.H."/>
            <person name="Kang B.-C."/>
            <person name="Yang T.-J."/>
            <person name="Lee Y.-H."/>
            <person name="Bennetzen J.L."/>
            <person name="Choi D."/>
        </authorList>
    </citation>
    <scope>NUCLEOTIDE SEQUENCE [LARGE SCALE GENOMIC DNA]</scope>
    <source>
        <strain evidence="3">cv. PBC81</strain>
    </source>
</reference>
<dbReference type="EMBL" id="MLFT02000007">
    <property type="protein sequence ID" value="PHT42466.1"/>
    <property type="molecule type" value="Genomic_DNA"/>
</dbReference>
<feature type="domain" description="CYTH" evidence="1">
    <location>
        <begin position="1"/>
        <end position="235"/>
    </location>
</feature>
<dbReference type="InterPro" id="IPR023577">
    <property type="entry name" value="CYTH_domain"/>
</dbReference>
<dbReference type="GO" id="GO:0016462">
    <property type="term" value="F:pyrophosphatase activity"/>
    <property type="evidence" value="ECO:0007669"/>
    <property type="project" value="UniProtKB-ARBA"/>
</dbReference>
<keyword evidence="3" id="KW-1185">Reference proteome</keyword>
<dbReference type="Pfam" id="PF01928">
    <property type="entry name" value="CYTH"/>
    <property type="match status" value="1"/>
</dbReference>
<dbReference type="PANTHER" id="PTHR34948">
    <property type="entry name" value="OS08G0299200 PROTEIN"/>
    <property type="match status" value="1"/>
</dbReference>
<evidence type="ECO:0000313" key="3">
    <source>
        <dbReference type="Proteomes" id="UP000224567"/>
    </source>
</evidence>
<name>A0A2G2WB29_CAPBA</name>
<accession>A0A2G2WB29</accession>
<organism evidence="2 3">
    <name type="scientific">Capsicum baccatum</name>
    <name type="common">Peruvian pepper</name>
    <dbReference type="NCBI Taxonomy" id="33114"/>
    <lineage>
        <taxon>Eukaryota</taxon>
        <taxon>Viridiplantae</taxon>
        <taxon>Streptophyta</taxon>
        <taxon>Embryophyta</taxon>
        <taxon>Tracheophyta</taxon>
        <taxon>Spermatophyta</taxon>
        <taxon>Magnoliopsida</taxon>
        <taxon>eudicotyledons</taxon>
        <taxon>Gunneridae</taxon>
        <taxon>Pentapetalae</taxon>
        <taxon>asterids</taxon>
        <taxon>lamiids</taxon>
        <taxon>Solanales</taxon>
        <taxon>Solanaceae</taxon>
        <taxon>Solanoideae</taxon>
        <taxon>Capsiceae</taxon>
        <taxon>Capsicum</taxon>
    </lineage>
</organism>
<comment type="caution">
    <text evidence="2">The sequence shown here is derived from an EMBL/GenBank/DDBJ whole genome shotgun (WGS) entry which is preliminary data.</text>
</comment>
<dbReference type="InterPro" id="IPR033469">
    <property type="entry name" value="CYTH-like_dom_sf"/>
</dbReference>
<dbReference type="SUPFAM" id="SSF55154">
    <property type="entry name" value="CYTH-like phosphatases"/>
    <property type="match status" value="1"/>
</dbReference>
<dbReference type="PANTHER" id="PTHR34948:SF2">
    <property type="entry name" value="TRIPHOSPHATE TUNNEL METALLOENZYME 3"/>
    <property type="match status" value="1"/>
</dbReference>
<dbReference type="AlphaFoldDB" id="A0A2G2WB29"/>
<dbReference type="Gene3D" id="2.40.320.10">
    <property type="entry name" value="Hypothetical Protein Pfu-838710-001"/>
    <property type="match status" value="1"/>
</dbReference>
<dbReference type="Proteomes" id="UP000224567">
    <property type="component" value="Unassembled WGS sequence"/>
</dbReference>
<proteinExistence type="predicted"/>
<reference evidence="2 3" key="1">
    <citation type="journal article" date="2017" name="Genome Biol.">
        <title>New reference genome sequences of hot pepper reveal the massive evolution of plant disease-resistance genes by retroduplication.</title>
        <authorList>
            <person name="Kim S."/>
            <person name="Park J."/>
            <person name="Yeom S.I."/>
            <person name="Kim Y.M."/>
            <person name="Seo E."/>
            <person name="Kim K.T."/>
            <person name="Kim M.S."/>
            <person name="Lee J.M."/>
            <person name="Cheong K."/>
            <person name="Shin H.S."/>
            <person name="Kim S.B."/>
            <person name="Han K."/>
            <person name="Lee J."/>
            <person name="Park M."/>
            <person name="Lee H.A."/>
            <person name="Lee H.Y."/>
            <person name="Lee Y."/>
            <person name="Oh S."/>
            <person name="Lee J.H."/>
            <person name="Choi E."/>
            <person name="Choi E."/>
            <person name="Lee S.E."/>
            <person name="Jeon J."/>
            <person name="Kim H."/>
            <person name="Choi G."/>
            <person name="Song H."/>
            <person name="Lee J."/>
            <person name="Lee S.C."/>
            <person name="Kwon J.K."/>
            <person name="Lee H.Y."/>
            <person name="Koo N."/>
            <person name="Hong Y."/>
            <person name="Kim R.W."/>
            <person name="Kang W.H."/>
            <person name="Huh J.H."/>
            <person name="Kang B.C."/>
            <person name="Yang T.J."/>
            <person name="Lee Y.H."/>
            <person name="Bennetzen J.L."/>
            <person name="Choi D."/>
        </authorList>
    </citation>
    <scope>NUCLEOTIDE SEQUENCE [LARGE SCALE GENOMIC DNA]</scope>
    <source>
        <strain evidence="3">cv. PBC81</strain>
    </source>
</reference>